<evidence type="ECO:0000256" key="1">
    <source>
        <dbReference type="SAM" id="MobiDB-lite"/>
    </source>
</evidence>
<organism evidence="2 3">
    <name type="scientific">Batillaria attramentaria</name>
    <dbReference type="NCBI Taxonomy" id="370345"/>
    <lineage>
        <taxon>Eukaryota</taxon>
        <taxon>Metazoa</taxon>
        <taxon>Spiralia</taxon>
        <taxon>Lophotrochozoa</taxon>
        <taxon>Mollusca</taxon>
        <taxon>Gastropoda</taxon>
        <taxon>Caenogastropoda</taxon>
        <taxon>Sorbeoconcha</taxon>
        <taxon>Cerithioidea</taxon>
        <taxon>Batillariidae</taxon>
        <taxon>Batillaria</taxon>
    </lineage>
</organism>
<accession>A0ABD0LCZ7</accession>
<feature type="non-terminal residue" evidence="2">
    <location>
        <position position="101"/>
    </location>
</feature>
<protein>
    <recommendedName>
        <fullName evidence="4">Secreted protein</fullName>
    </recommendedName>
</protein>
<reference evidence="2 3" key="1">
    <citation type="journal article" date="2023" name="Sci. Data">
        <title>Genome assembly of the Korean intertidal mud-creeper Batillaria attramentaria.</title>
        <authorList>
            <person name="Patra A.K."/>
            <person name="Ho P.T."/>
            <person name="Jun S."/>
            <person name="Lee S.J."/>
            <person name="Kim Y."/>
            <person name="Won Y.J."/>
        </authorList>
    </citation>
    <scope>NUCLEOTIDE SEQUENCE [LARGE SCALE GENOMIC DNA]</scope>
    <source>
        <strain evidence="2">Wonlab-2016</strain>
    </source>
</reference>
<name>A0ABD0LCZ7_9CAEN</name>
<proteinExistence type="predicted"/>
<evidence type="ECO:0000313" key="3">
    <source>
        <dbReference type="Proteomes" id="UP001519460"/>
    </source>
</evidence>
<gene>
    <name evidence="2" type="ORF">BaRGS_00011834</name>
</gene>
<dbReference type="Proteomes" id="UP001519460">
    <property type="component" value="Unassembled WGS sequence"/>
</dbReference>
<comment type="caution">
    <text evidence="2">The sequence shown here is derived from an EMBL/GenBank/DDBJ whole genome shotgun (WGS) entry which is preliminary data.</text>
</comment>
<feature type="region of interest" description="Disordered" evidence="1">
    <location>
        <begin position="79"/>
        <end position="101"/>
    </location>
</feature>
<evidence type="ECO:0000313" key="2">
    <source>
        <dbReference type="EMBL" id="KAK7496854.1"/>
    </source>
</evidence>
<dbReference type="EMBL" id="JACVVK020000063">
    <property type="protein sequence ID" value="KAK7496854.1"/>
    <property type="molecule type" value="Genomic_DNA"/>
</dbReference>
<evidence type="ECO:0008006" key="4">
    <source>
        <dbReference type="Google" id="ProtNLM"/>
    </source>
</evidence>
<dbReference type="AlphaFoldDB" id="A0ABD0LCZ7"/>
<keyword evidence="3" id="KW-1185">Reference proteome</keyword>
<feature type="compositionally biased region" description="Polar residues" evidence="1">
    <location>
        <begin position="79"/>
        <end position="95"/>
    </location>
</feature>
<sequence length="101" mass="11424">MLQVLLLQHLTAPRVGLSGVCQELACRLSCNMDMIIRRAERDAATGSLQRVLFSRTLGVLNDRWRWSRLIFQVLSLRTSQSDIPGPPTNQKCKASNSRESR</sequence>